<reference evidence="1" key="1">
    <citation type="journal article" date="2014" name="Int. J. Syst. Evol. Microbiol.">
        <title>Complete genome sequence of Corynebacterium casei LMG S-19264T (=DSM 44701T), isolated from a smear-ripened cheese.</title>
        <authorList>
            <consortium name="US DOE Joint Genome Institute (JGI-PGF)"/>
            <person name="Walter F."/>
            <person name="Albersmeier A."/>
            <person name="Kalinowski J."/>
            <person name="Ruckert C."/>
        </authorList>
    </citation>
    <scope>NUCLEOTIDE SEQUENCE</scope>
    <source>
        <strain evidence="1">CGMCC 1.16012</strain>
    </source>
</reference>
<comment type="caution">
    <text evidence="1">The sequence shown here is derived from an EMBL/GenBank/DDBJ whole genome shotgun (WGS) entry which is preliminary data.</text>
</comment>
<dbReference type="InterPro" id="IPR014937">
    <property type="entry name" value="DUF1810"/>
</dbReference>
<dbReference type="EMBL" id="BMKN01000002">
    <property type="protein sequence ID" value="GGE58655.1"/>
    <property type="molecule type" value="Genomic_DNA"/>
</dbReference>
<name>A0A917ELG8_9RHOB</name>
<dbReference type="SUPFAM" id="SSF140736">
    <property type="entry name" value="Rv1873-like"/>
    <property type="match status" value="1"/>
</dbReference>
<keyword evidence="2" id="KW-1185">Reference proteome</keyword>
<proteinExistence type="predicted"/>
<dbReference type="AlphaFoldDB" id="A0A917ELG8"/>
<reference evidence="1" key="2">
    <citation type="submission" date="2020-09" db="EMBL/GenBank/DDBJ databases">
        <authorList>
            <person name="Sun Q."/>
            <person name="Zhou Y."/>
        </authorList>
    </citation>
    <scope>NUCLEOTIDE SEQUENCE</scope>
    <source>
        <strain evidence="1">CGMCC 1.16012</strain>
    </source>
</reference>
<organism evidence="1 2">
    <name type="scientific">Actibacterium pelagium</name>
    <dbReference type="NCBI Taxonomy" id="2029103"/>
    <lineage>
        <taxon>Bacteria</taxon>
        <taxon>Pseudomonadati</taxon>
        <taxon>Pseudomonadota</taxon>
        <taxon>Alphaproteobacteria</taxon>
        <taxon>Rhodobacterales</taxon>
        <taxon>Roseobacteraceae</taxon>
        <taxon>Actibacterium</taxon>
    </lineage>
</organism>
<dbReference type="Proteomes" id="UP000606730">
    <property type="component" value="Unassembled WGS sequence"/>
</dbReference>
<evidence type="ECO:0000313" key="1">
    <source>
        <dbReference type="EMBL" id="GGE58655.1"/>
    </source>
</evidence>
<dbReference type="Gene3D" id="1.25.40.380">
    <property type="entry name" value="Protein of unknown function DUF1810"/>
    <property type="match status" value="1"/>
</dbReference>
<evidence type="ECO:0008006" key="3">
    <source>
        <dbReference type="Google" id="ProtNLM"/>
    </source>
</evidence>
<sequence length="108" mass="11837">MWFIFPQLKGLGRSVNADRYGINGLTEAREYLADPILGPRLVRISEALLIHSNMRPDAIMGSAVDAMKLRSSATLFEAASGKPGPFTDILECFFGGMRCLKTLEMLGT</sequence>
<gene>
    <name evidence="1" type="ORF">GCM10011517_27900</name>
</gene>
<accession>A0A917ELG8</accession>
<dbReference type="Pfam" id="PF08837">
    <property type="entry name" value="DUF1810"/>
    <property type="match status" value="1"/>
</dbReference>
<dbReference type="InterPro" id="IPR036287">
    <property type="entry name" value="Rv1873-like_sf"/>
</dbReference>
<evidence type="ECO:0000313" key="2">
    <source>
        <dbReference type="Proteomes" id="UP000606730"/>
    </source>
</evidence>
<protein>
    <recommendedName>
        <fullName evidence="3">DUF1810 domain-containing protein</fullName>
    </recommendedName>
</protein>